<evidence type="ECO:0000256" key="1">
    <source>
        <dbReference type="SAM" id="SignalP"/>
    </source>
</evidence>
<evidence type="ECO:0000313" key="2">
    <source>
        <dbReference type="EMBL" id="ATL68257.1"/>
    </source>
</evidence>
<organism evidence="2 3">
    <name type="scientific">Nocardia terpenica</name>
    <dbReference type="NCBI Taxonomy" id="455432"/>
    <lineage>
        <taxon>Bacteria</taxon>
        <taxon>Bacillati</taxon>
        <taxon>Actinomycetota</taxon>
        <taxon>Actinomycetes</taxon>
        <taxon>Mycobacteriales</taxon>
        <taxon>Nocardiaceae</taxon>
        <taxon>Nocardia</taxon>
    </lineage>
</organism>
<feature type="chain" id="PRO_5013127074" description="Ig-like domain-containing protein" evidence="1">
    <location>
        <begin position="34"/>
        <end position="165"/>
    </location>
</feature>
<proteinExistence type="predicted"/>
<evidence type="ECO:0000313" key="3">
    <source>
        <dbReference type="Proteomes" id="UP000221961"/>
    </source>
</evidence>
<accession>A0A291RLK6</accession>
<evidence type="ECO:0008006" key="4">
    <source>
        <dbReference type="Google" id="ProtNLM"/>
    </source>
</evidence>
<feature type="signal peptide" evidence="1">
    <location>
        <begin position="1"/>
        <end position="33"/>
    </location>
</feature>
<gene>
    <name evidence="2" type="ORF">CRH09_20795</name>
</gene>
<dbReference type="Proteomes" id="UP000221961">
    <property type="component" value="Chromosome"/>
</dbReference>
<protein>
    <recommendedName>
        <fullName evidence="4">Ig-like domain-containing protein</fullName>
    </recommendedName>
</protein>
<dbReference type="AlphaFoldDB" id="A0A291RLK6"/>
<keyword evidence="1" id="KW-0732">Signal</keyword>
<dbReference type="KEGG" id="ntp:CRH09_20795"/>
<dbReference type="GeneID" id="88359794"/>
<sequence>MMQSRIGRNVRRAAVAAAVACGFAALPAALASADPGPGSLYFHYGDTTCVLNDGGGFICEFGGPYLPPNARQTVAGAQFPLPFPVQQVSYEGNPIFPAHPSFAPKSATVLPGGNPDINDVATGQGAWGPYVEFGGTRCEVSFRASFSCSSGDHGFSTWWNNLAIR</sequence>
<dbReference type="RefSeq" id="WP_098695358.1">
    <property type="nucleotide sequence ID" value="NZ_CP023778.1"/>
</dbReference>
<reference evidence="2 3" key="1">
    <citation type="submission" date="2017-10" db="EMBL/GenBank/DDBJ databases">
        <title>Comparative genomics between pathogenic Norcardia.</title>
        <authorList>
            <person name="Zeng L."/>
        </authorList>
    </citation>
    <scope>NUCLEOTIDE SEQUENCE [LARGE SCALE GENOMIC DNA]</scope>
    <source>
        <strain evidence="2 3">NC_YFY_NT001</strain>
    </source>
</reference>
<dbReference type="EMBL" id="CP023778">
    <property type="protein sequence ID" value="ATL68257.1"/>
    <property type="molecule type" value="Genomic_DNA"/>
</dbReference>
<name>A0A291RLK6_9NOCA</name>